<gene>
    <name evidence="1" type="ORF">H9Q16_01090</name>
</gene>
<dbReference type="CDD" id="cd00377">
    <property type="entry name" value="ICL_PEPM"/>
    <property type="match status" value="1"/>
</dbReference>
<dbReference type="AlphaFoldDB" id="A0A927CZY4"/>
<reference evidence="1" key="1">
    <citation type="submission" date="2020-08" db="EMBL/GenBank/DDBJ databases">
        <title>Sulfitobacter aestuariivivens sp. nov., isolated from a tidal flat.</title>
        <authorList>
            <person name="Park S."/>
            <person name="Yoon J.-H."/>
        </authorList>
    </citation>
    <scope>NUCLEOTIDE SEQUENCE</scope>
    <source>
        <strain evidence="1">TSTF-M16</strain>
    </source>
</reference>
<dbReference type="Gene3D" id="3.20.20.60">
    <property type="entry name" value="Phosphoenolpyruvate-binding domains"/>
    <property type="match status" value="1"/>
</dbReference>
<organism evidence="1 2">
    <name type="scientific">Sulfitobacter aestuariivivens</name>
    <dbReference type="NCBI Taxonomy" id="2766981"/>
    <lineage>
        <taxon>Bacteria</taxon>
        <taxon>Pseudomonadati</taxon>
        <taxon>Pseudomonadota</taxon>
        <taxon>Alphaproteobacteria</taxon>
        <taxon>Rhodobacterales</taxon>
        <taxon>Roseobacteraceae</taxon>
        <taxon>Sulfitobacter</taxon>
    </lineage>
</organism>
<dbReference type="SUPFAM" id="SSF51621">
    <property type="entry name" value="Phosphoenolpyruvate/pyruvate domain"/>
    <property type="match status" value="1"/>
</dbReference>
<dbReference type="PANTHER" id="PTHR42905">
    <property type="entry name" value="PHOSPHOENOLPYRUVATE CARBOXYLASE"/>
    <property type="match status" value="1"/>
</dbReference>
<dbReference type="InterPro" id="IPR039556">
    <property type="entry name" value="ICL/PEPM"/>
</dbReference>
<accession>A0A927CZY4</accession>
<keyword evidence="2" id="KW-1185">Reference proteome</keyword>
<protein>
    <submittedName>
        <fullName evidence="1">Isocitrate lyase/phosphoenolpyruvate mutase family protein</fullName>
    </submittedName>
</protein>
<dbReference type="Pfam" id="PF13714">
    <property type="entry name" value="PEP_mutase"/>
    <property type="match status" value="1"/>
</dbReference>
<dbReference type="GO" id="GO:0016829">
    <property type="term" value="F:lyase activity"/>
    <property type="evidence" value="ECO:0007669"/>
    <property type="project" value="UniProtKB-KW"/>
</dbReference>
<evidence type="ECO:0000313" key="1">
    <source>
        <dbReference type="EMBL" id="MBD3662510.1"/>
    </source>
</evidence>
<keyword evidence="1" id="KW-0456">Lyase</keyword>
<dbReference type="Proteomes" id="UP000635142">
    <property type="component" value="Unassembled WGS sequence"/>
</dbReference>
<name>A0A927CZY4_9RHOB</name>
<comment type="caution">
    <text evidence="1">The sequence shown here is derived from an EMBL/GenBank/DDBJ whole genome shotgun (WGS) entry which is preliminary data.</text>
</comment>
<dbReference type="InterPro" id="IPR015813">
    <property type="entry name" value="Pyrv/PenolPyrv_kinase-like_dom"/>
</dbReference>
<dbReference type="EMBL" id="JACTAG010000001">
    <property type="protein sequence ID" value="MBD3662510.1"/>
    <property type="molecule type" value="Genomic_DNA"/>
</dbReference>
<evidence type="ECO:0000313" key="2">
    <source>
        <dbReference type="Proteomes" id="UP000635142"/>
    </source>
</evidence>
<dbReference type="PANTHER" id="PTHR42905:SF16">
    <property type="entry name" value="CARBOXYPHOSPHONOENOLPYRUVATE PHOSPHONOMUTASE-LIKE PROTEIN (AFU_ORTHOLOGUE AFUA_5G07230)"/>
    <property type="match status" value="1"/>
</dbReference>
<proteinExistence type="predicted"/>
<dbReference type="InterPro" id="IPR040442">
    <property type="entry name" value="Pyrv_kinase-like_dom_sf"/>
</dbReference>
<sequence length="252" mass="25956">MDQIGKAKAFKALHVKGRPLVLYNIWDAGSAGAVAKAGAPALATGSWSVAAAQGFADGEQLPLVAALRTAREIVQAVDVPVSVDFEGGYAEDPARVGENAVALIETGAVGLNMEDRIVGGKGLHAPDVQAARLAAIRARSDAAGVPFFINARTDVFFSGYEGDAVDLVPEAIARAKAYADAGADGVFLPGLDDLALIAQLCEAIDLPVNVMRLSEAHDIEEIAKTGVARISHGPAPYRAAMKALGAAAQALY</sequence>
<dbReference type="RefSeq" id="WP_191073540.1">
    <property type="nucleotide sequence ID" value="NZ_JACTAG010000001.1"/>
</dbReference>